<proteinExistence type="predicted"/>
<dbReference type="AlphaFoldDB" id="A0A6A4PYY3"/>
<gene>
    <name evidence="1" type="ORF">Lalb_Chr09g0320911</name>
</gene>
<dbReference type="Proteomes" id="UP000447434">
    <property type="component" value="Chromosome 9"/>
</dbReference>
<accession>A0A6A4PYY3</accession>
<name>A0A6A4PYY3_LUPAL</name>
<comment type="caution">
    <text evidence="1">The sequence shown here is derived from an EMBL/GenBank/DDBJ whole genome shotgun (WGS) entry which is preliminary data.</text>
</comment>
<organism evidence="1 2">
    <name type="scientific">Lupinus albus</name>
    <name type="common">White lupine</name>
    <name type="synonym">Lupinus termis</name>
    <dbReference type="NCBI Taxonomy" id="3870"/>
    <lineage>
        <taxon>Eukaryota</taxon>
        <taxon>Viridiplantae</taxon>
        <taxon>Streptophyta</taxon>
        <taxon>Embryophyta</taxon>
        <taxon>Tracheophyta</taxon>
        <taxon>Spermatophyta</taxon>
        <taxon>Magnoliopsida</taxon>
        <taxon>eudicotyledons</taxon>
        <taxon>Gunneridae</taxon>
        <taxon>Pentapetalae</taxon>
        <taxon>rosids</taxon>
        <taxon>fabids</taxon>
        <taxon>Fabales</taxon>
        <taxon>Fabaceae</taxon>
        <taxon>Papilionoideae</taxon>
        <taxon>50 kb inversion clade</taxon>
        <taxon>genistoids sensu lato</taxon>
        <taxon>core genistoids</taxon>
        <taxon>Genisteae</taxon>
        <taxon>Lupinus</taxon>
    </lineage>
</organism>
<sequence>MAGGGAGLFRWLVNFVAEVYAIQAVYQSYSRNLWSHILMIRSCLCQLCLLSGLVDYPDMVDYCMNHIFYVVELG</sequence>
<keyword evidence="2" id="KW-1185">Reference proteome</keyword>
<dbReference type="EMBL" id="WOCE01000009">
    <property type="protein sequence ID" value="KAE9606559.1"/>
    <property type="molecule type" value="Genomic_DNA"/>
</dbReference>
<protein>
    <submittedName>
        <fullName evidence="1">Uncharacterized protein</fullName>
    </submittedName>
</protein>
<evidence type="ECO:0000313" key="2">
    <source>
        <dbReference type="Proteomes" id="UP000447434"/>
    </source>
</evidence>
<evidence type="ECO:0000313" key="1">
    <source>
        <dbReference type="EMBL" id="KAE9606559.1"/>
    </source>
</evidence>
<reference evidence="2" key="1">
    <citation type="journal article" date="2020" name="Nat. Commun.">
        <title>Genome sequence of the cluster root forming white lupin.</title>
        <authorList>
            <person name="Hufnagel B."/>
            <person name="Marques A."/>
            <person name="Soriano A."/>
            <person name="Marques L."/>
            <person name="Divol F."/>
            <person name="Doumas P."/>
            <person name="Sallet E."/>
            <person name="Mancinotti D."/>
            <person name="Carrere S."/>
            <person name="Marande W."/>
            <person name="Arribat S."/>
            <person name="Keller J."/>
            <person name="Huneau C."/>
            <person name="Blein T."/>
            <person name="Aime D."/>
            <person name="Laguerre M."/>
            <person name="Taylor J."/>
            <person name="Schubert V."/>
            <person name="Nelson M."/>
            <person name="Geu-Flores F."/>
            <person name="Crespi M."/>
            <person name="Gallardo-Guerrero K."/>
            <person name="Delaux P.-M."/>
            <person name="Salse J."/>
            <person name="Berges H."/>
            <person name="Guyot R."/>
            <person name="Gouzy J."/>
            <person name="Peret B."/>
        </authorList>
    </citation>
    <scope>NUCLEOTIDE SEQUENCE [LARGE SCALE GENOMIC DNA]</scope>
    <source>
        <strain evidence="2">cv. Amiga</strain>
    </source>
</reference>